<dbReference type="PRINTS" id="PR00086">
    <property type="entry name" value="LLDHDRGNASE"/>
</dbReference>
<feature type="binding site" evidence="7">
    <location>
        <position position="68"/>
    </location>
    <ligand>
        <name>NAD(+)</name>
        <dbReference type="ChEBI" id="CHEBI:57540"/>
    </ligand>
</feature>
<comment type="catalytic activity">
    <reaction evidence="6 7">
        <text>(S)-lactate + NAD(+) = pyruvate + NADH + H(+)</text>
        <dbReference type="Rhea" id="RHEA:23444"/>
        <dbReference type="ChEBI" id="CHEBI:15361"/>
        <dbReference type="ChEBI" id="CHEBI:15378"/>
        <dbReference type="ChEBI" id="CHEBI:16651"/>
        <dbReference type="ChEBI" id="CHEBI:57540"/>
        <dbReference type="ChEBI" id="CHEBI:57945"/>
        <dbReference type="EC" id="1.1.1.27"/>
    </reaction>
</comment>
<evidence type="ECO:0000256" key="5">
    <source>
        <dbReference type="ARBA" id="ARBA00023027"/>
    </source>
</evidence>
<dbReference type="Gene3D" id="3.40.50.720">
    <property type="entry name" value="NAD(P)-binding Rossmann-like Domain"/>
    <property type="match status" value="1"/>
</dbReference>
<dbReference type="NCBIfam" id="NF000824">
    <property type="entry name" value="PRK00066.1"/>
    <property type="match status" value="1"/>
</dbReference>
<organism evidence="14 16">
    <name type="scientific">Staphylococcus lugdunensis</name>
    <dbReference type="NCBI Taxonomy" id="28035"/>
    <lineage>
        <taxon>Bacteria</taxon>
        <taxon>Bacillati</taxon>
        <taxon>Bacillota</taxon>
        <taxon>Bacilli</taxon>
        <taxon>Bacillales</taxon>
        <taxon>Staphylococcaceae</taxon>
        <taxon>Staphylococcus</taxon>
    </lineage>
</organism>
<dbReference type="EMBL" id="LRQI01000005">
    <property type="protein sequence ID" value="KXA40415.1"/>
    <property type="molecule type" value="Genomic_DNA"/>
</dbReference>
<keyword evidence="7" id="KW-0963">Cytoplasm</keyword>
<evidence type="ECO:0000313" key="13">
    <source>
        <dbReference type="EMBL" id="QEX37995.1"/>
    </source>
</evidence>
<dbReference type="Proteomes" id="UP000293637">
    <property type="component" value="Unassembled WGS sequence"/>
</dbReference>
<dbReference type="InterPro" id="IPR001557">
    <property type="entry name" value="L-lactate/malate_DH"/>
</dbReference>
<feature type="active site" description="Proton acceptor" evidence="7 8">
    <location>
        <position position="178"/>
    </location>
</feature>
<comment type="similarity">
    <text evidence="2 7">Belongs to the LDH/MDH superfamily. LDH family.</text>
</comment>
<keyword evidence="4 7" id="KW-0560">Oxidoreductase</keyword>
<dbReference type="PIRSF" id="PIRSF000102">
    <property type="entry name" value="Lac_mal_DH"/>
    <property type="match status" value="1"/>
</dbReference>
<feature type="binding site" evidence="7">
    <location>
        <position position="16"/>
    </location>
    <ligand>
        <name>NAD(+)</name>
        <dbReference type="ChEBI" id="CHEBI:57540"/>
    </ligand>
</feature>
<feature type="binding site" evidence="7">
    <location>
        <position position="85"/>
    </location>
    <ligand>
        <name>substrate</name>
    </ligand>
</feature>
<evidence type="ECO:0000256" key="2">
    <source>
        <dbReference type="ARBA" id="ARBA00006054"/>
    </source>
</evidence>
<dbReference type="AlphaFoldDB" id="A0A133QC00"/>
<feature type="binding site" evidence="9">
    <location>
        <position position="98"/>
    </location>
    <ligand>
        <name>NAD(+)</name>
        <dbReference type="ChEBI" id="CHEBI:57540"/>
    </ligand>
</feature>
<dbReference type="GeneID" id="58090812"/>
<dbReference type="PROSITE" id="PS00064">
    <property type="entry name" value="L_LDH"/>
    <property type="match status" value="1"/>
</dbReference>
<protein>
    <recommendedName>
        <fullName evidence="3 7">L-lactate dehydrogenase</fullName>
        <shortName evidence="7">L-LDH</shortName>
        <ecNumber evidence="3 7">1.1.1.27</ecNumber>
    </recommendedName>
</protein>
<dbReference type="OMA" id="THLDSMR"/>
<feature type="binding site" evidence="7">
    <location>
        <begin position="121"/>
        <end position="123"/>
    </location>
    <ligand>
        <name>NAD(+)</name>
        <dbReference type="ChEBI" id="CHEBI:57540"/>
    </ligand>
</feature>
<feature type="binding site" evidence="9">
    <location>
        <begin position="12"/>
        <end position="17"/>
    </location>
    <ligand>
        <name>NAD(+)</name>
        <dbReference type="ChEBI" id="CHEBI:57540"/>
    </ligand>
</feature>
<dbReference type="Gene3D" id="3.90.110.10">
    <property type="entry name" value="Lactate dehydrogenase/glycoside hydrolase, family 4, C-terminal"/>
    <property type="match status" value="1"/>
</dbReference>
<evidence type="ECO:0000313" key="12">
    <source>
        <dbReference type="EMBL" id="KXA40415.1"/>
    </source>
</evidence>
<gene>
    <name evidence="7" type="primary">ldh</name>
    <name evidence="14" type="ORF">EQ812_05800</name>
    <name evidence="13" type="ORF">FO454_03255</name>
    <name evidence="12" type="ORF">HMPREF3225_00143</name>
</gene>
<dbReference type="InterPro" id="IPR018177">
    <property type="entry name" value="L-lactate_DH_AS"/>
</dbReference>
<dbReference type="PANTHER" id="PTHR43128">
    <property type="entry name" value="L-2-HYDROXYCARBOXYLATE DEHYDROGENASE (NAD(P)(+))"/>
    <property type="match status" value="1"/>
</dbReference>
<evidence type="ECO:0000256" key="4">
    <source>
        <dbReference type="ARBA" id="ARBA00023002"/>
    </source>
</evidence>
<feature type="binding site" evidence="7">
    <location>
        <position position="91"/>
    </location>
    <ligand>
        <name>substrate</name>
    </ligand>
</feature>
<feature type="binding site" evidence="7">
    <location>
        <begin position="151"/>
        <end position="154"/>
    </location>
    <ligand>
        <name>substrate</name>
    </ligand>
</feature>
<dbReference type="Pfam" id="PF00056">
    <property type="entry name" value="Ldh_1_N"/>
    <property type="match status" value="1"/>
</dbReference>
<accession>A0A133QC00</accession>
<evidence type="ECO:0000313" key="15">
    <source>
        <dbReference type="Proteomes" id="UP000070063"/>
    </source>
</evidence>
<name>A0A133QC00_STALU</name>
<reference evidence="12 15" key="1">
    <citation type="submission" date="2016-01" db="EMBL/GenBank/DDBJ databases">
        <authorList>
            <person name="Mitreva M."/>
            <person name="Pepin K.H."/>
            <person name="Mihindukulasuriya K.A."/>
            <person name="Fulton R."/>
            <person name="Fronick C."/>
            <person name="O'Laughlin M."/>
            <person name="Miner T."/>
            <person name="Herter B."/>
            <person name="Rosa B.A."/>
            <person name="Cordes M."/>
            <person name="Tomlinson C."/>
            <person name="Wollam A."/>
            <person name="Palsikar V.B."/>
            <person name="Mardis E.R."/>
            <person name="Wilson R.K."/>
        </authorList>
    </citation>
    <scope>NUCLEOTIDE SEQUENCE [LARGE SCALE GENOMIC DNA]</scope>
    <source>
        <strain evidence="12 15">MJR7738</strain>
    </source>
</reference>
<dbReference type="FunFam" id="3.40.50.720:FF:000018">
    <property type="entry name" value="Malate dehydrogenase"/>
    <property type="match status" value="1"/>
</dbReference>
<keyword evidence="5 7" id="KW-0520">NAD</keyword>
<feature type="modified residue" description="Phosphotyrosine" evidence="7">
    <location>
        <position position="222"/>
    </location>
</feature>
<dbReference type="Proteomes" id="UP000070063">
    <property type="component" value="Unassembled WGS sequence"/>
</dbReference>
<dbReference type="InterPro" id="IPR036291">
    <property type="entry name" value="NAD(P)-bd_dom_sf"/>
</dbReference>
<evidence type="ECO:0000313" key="17">
    <source>
        <dbReference type="Proteomes" id="UP000325462"/>
    </source>
</evidence>
<feature type="binding site" evidence="7">
    <location>
        <position position="42"/>
    </location>
    <ligand>
        <name>NAD(+)</name>
        <dbReference type="ChEBI" id="CHEBI:57540"/>
    </ligand>
</feature>
<evidence type="ECO:0000256" key="1">
    <source>
        <dbReference type="ARBA" id="ARBA00004843"/>
    </source>
</evidence>
<evidence type="ECO:0000256" key="9">
    <source>
        <dbReference type="PIRSR" id="PIRSR000102-3"/>
    </source>
</evidence>
<dbReference type="UniPathway" id="UPA00554">
    <property type="reaction ID" value="UER00611"/>
</dbReference>
<evidence type="ECO:0000259" key="10">
    <source>
        <dbReference type="Pfam" id="PF00056"/>
    </source>
</evidence>
<reference evidence="13 17" key="3">
    <citation type="submission" date="2019-07" db="EMBL/GenBank/DDBJ databases">
        <title>Comparative genome analysis of staphylococcus lugdunensis shows clonal complex-dependent diversity of the putative virulence factor, ess/type vii locus.</title>
        <authorList>
            <person name="Lebeurre J."/>
            <person name="Dahyot S."/>
            <person name="Diene S."/>
            <person name="Paulay A."/>
            <person name="Aubourg M."/>
            <person name="Argemi X."/>
            <person name="Giard J.-C."/>
            <person name="Tournier I."/>
            <person name="Francois P."/>
            <person name="Pestel-Caron M."/>
        </authorList>
    </citation>
    <scope>NUCLEOTIDE SEQUENCE [LARGE SCALE GENOMIC DNA]</scope>
    <source>
        <strain evidence="13 17">SL13</strain>
    </source>
</reference>
<comment type="subunit">
    <text evidence="7">Homotetramer.</text>
</comment>
<comment type="caution">
    <text evidence="7">Lacks conserved residue(s) required for the propagation of feature annotation.</text>
</comment>
<dbReference type="NCBIfam" id="TIGR01771">
    <property type="entry name" value="L-LDH-NAD"/>
    <property type="match status" value="1"/>
</dbReference>
<dbReference type="SUPFAM" id="SSF51735">
    <property type="entry name" value="NAD(P)-binding Rossmann-fold domains"/>
    <property type="match status" value="1"/>
</dbReference>
<evidence type="ECO:0000256" key="3">
    <source>
        <dbReference type="ARBA" id="ARBA00012967"/>
    </source>
</evidence>
<evidence type="ECO:0000256" key="8">
    <source>
        <dbReference type="PIRSR" id="PIRSR000102-1"/>
    </source>
</evidence>
<dbReference type="Proteomes" id="UP000325462">
    <property type="component" value="Chromosome"/>
</dbReference>
<feature type="domain" description="Lactate/malate dehydrogenase C-terminal" evidence="11">
    <location>
        <begin position="148"/>
        <end position="312"/>
    </location>
</feature>
<keyword evidence="7" id="KW-0597">Phosphoprotein</keyword>
<dbReference type="PANTHER" id="PTHR43128:SF16">
    <property type="entry name" value="L-LACTATE DEHYDROGENASE"/>
    <property type="match status" value="1"/>
</dbReference>
<dbReference type="EMBL" id="CP041722">
    <property type="protein sequence ID" value="QEX37995.1"/>
    <property type="molecule type" value="Genomic_DNA"/>
</dbReference>
<feature type="domain" description="Lactate/malate dehydrogenase N-terminal" evidence="10">
    <location>
        <begin position="7"/>
        <end position="145"/>
    </location>
</feature>
<dbReference type="GO" id="GO:0006089">
    <property type="term" value="P:lactate metabolic process"/>
    <property type="evidence" value="ECO:0007669"/>
    <property type="project" value="TreeGrafter"/>
</dbReference>
<dbReference type="GO" id="GO:0004459">
    <property type="term" value="F:L-lactate dehydrogenase (NAD+) activity"/>
    <property type="evidence" value="ECO:0007669"/>
    <property type="project" value="UniProtKB-UniRule"/>
</dbReference>
<reference evidence="14 16" key="2">
    <citation type="journal article" date="2019" name="Sci. Transl. Med.">
        <title>Quorum sensing between bacterial species on the skin protects against epidermal injury in atopic dermatitis.</title>
        <authorList>
            <person name="Williams M.R."/>
        </authorList>
    </citation>
    <scope>NUCLEOTIDE SEQUENCE [LARGE SCALE GENOMIC DNA]</scope>
    <source>
        <strain evidence="14 16">E7</strain>
    </source>
</reference>
<dbReference type="InterPro" id="IPR015955">
    <property type="entry name" value="Lactate_DH/Glyco_Ohase_4_C"/>
</dbReference>
<keyword evidence="17" id="KW-1185">Reference proteome</keyword>
<comment type="subcellular location">
    <subcellularLocation>
        <location evidence="7">Cytoplasm</location>
    </subcellularLocation>
</comment>
<evidence type="ECO:0000313" key="14">
    <source>
        <dbReference type="EMBL" id="TBW72486.1"/>
    </source>
</evidence>
<dbReference type="InterPro" id="IPR022383">
    <property type="entry name" value="Lactate/malate_DH_C"/>
</dbReference>
<feature type="binding site" evidence="7">
    <location>
        <begin position="82"/>
        <end position="83"/>
    </location>
    <ligand>
        <name>NAD(+)</name>
        <dbReference type="ChEBI" id="CHEBI:57540"/>
    </ligand>
</feature>
<dbReference type="STRING" id="28035.B6N84_00185"/>
<dbReference type="InterPro" id="IPR011304">
    <property type="entry name" value="L-lactate_DH"/>
</dbReference>
<dbReference type="SUPFAM" id="SSF56327">
    <property type="entry name" value="LDH C-terminal domain-like"/>
    <property type="match status" value="1"/>
</dbReference>
<feature type="binding site" evidence="7 9">
    <location>
        <position position="37"/>
    </location>
    <ligand>
        <name>NAD(+)</name>
        <dbReference type="ChEBI" id="CHEBI:57540"/>
    </ligand>
</feature>
<comment type="function">
    <text evidence="7">Catalyzes the conversion of lactate to pyruvate.</text>
</comment>
<feature type="binding site" evidence="7">
    <location>
        <position position="146"/>
    </location>
    <ligand>
        <name>NAD(+)</name>
        <dbReference type="ChEBI" id="CHEBI:57540"/>
    </ligand>
</feature>
<evidence type="ECO:0000313" key="16">
    <source>
        <dbReference type="Proteomes" id="UP000293637"/>
    </source>
</evidence>
<dbReference type="EC" id="1.1.1.27" evidence="3 7"/>
<dbReference type="CDD" id="cd05291">
    <property type="entry name" value="HicDH_like"/>
    <property type="match status" value="1"/>
</dbReference>
<feature type="binding site" evidence="7">
    <location>
        <position position="231"/>
    </location>
    <ligand>
        <name>substrate</name>
    </ligand>
</feature>
<evidence type="ECO:0000256" key="7">
    <source>
        <dbReference type="HAMAP-Rule" id="MF_00488"/>
    </source>
</evidence>
<sequence length="320" mass="34652">MKAFGKKVVLIGDGSVGSSYAFAMVTQSVADEFVIIDIATDKVNADVQDLNHGTAHCPSPVNISAGTYSDCKDADLVVITAGAPQKPGETRLQLVEKNAKIMKDIVKSVMDSGFDGYFLIAANPVDILTRFIKEYTGLPAERVIGSGTVLDSARLQYLISREFDVAPASVNASIIGEHGDSELAVWSQANIAGMPVFEALKEKTGSEAKAEEIYVNTRDAAYEIIQAKGSTYYGIALALMRISKAILNNENNVLNVSTQLTGQYGGYRDVYVGVPTLVNQDGAVKIYELPLDEKEKALFDQSVKTLEDIYNSIKYLLEDK</sequence>
<comment type="pathway">
    <text evidence="1 7">Fermentation; pyruvate fermentation to lactate; (S)-lactate from pyruvate: step 1/1.</text>
</comment>
<dbReference type="Pfam" id="PF02866">
    <property type="entry name" value="Ldh_1_C"/>
    <property type="match status" value="1"/>
</dbReference>
<dbReference type="EMBL" id="SCHB01000003">
    <property type="protein sequence ID" value="TBW72486.1"/>
    <property type="molecule type" value="Genomic_DNA"/>
</dbReference>
<evidence type="ECO:0000259" key="11">
    <source>
        <dbReference type="Pfam" id="PF02866"/>
    </source>
</evidence>
<dbReference type="eggNOG" id="COG0039">
    <property type="taxonomic scope" value="Bacteria"/>
</dbReference>
<feature type="binding site" evidence="7">
    <location>
        <begin position="123"/>
        <end position="126"/>
    </location>
    <ligand>
        <name>substrate</name>
    </ligand>
</feature>
<dbReference type="GO" id="GO:0006096">
    <property type="term" value="P:glycolytic process"/>
    <property type="evidence" value="ECO:0007669"/>
    <property type="project" value="UniProtKB-UniRule"/>
</dbReference>
<dbReference type="RefSeq" id="WP_002460942.1">
    <property type="nucleotide sequence ID" value="NZ_AP021848.1"/>
</dbReference>
<dbReference type="HAMAP" id="MF_00488">
    <property type="entry name" value="Lactate_dehydrog"/>
    <property type="match status" value="1"/>
</dbReference>
<evidence type="ECO:0000256" key="6">
    <source>
        <dbReference type="ARBA" id="ARBA00049258"/>
    </source>
</evidence>
<proteinExistence type="inferred from homology"/>
<dbReference type="GO" id="GO:0005737">
    <property type="term" value="C:cytoplasm"/>
    <property type="evidence" value="ECO:0007669"/>
    <property type="project" value="UniProtKB-SubCell"/>
</dbReference>
<dbReference type="InterPro" id="IPR001236">
    <property type="entry name" value="Lactate/malate_DH_N"/>
</dbReference>